<comment type="cofactor">
    <cofactor evidence="9">
        <name>Mg(2+)</name>
        <dbReference type="ChEBI" id="CHEBI:18420"/>
    </cofactor>
    <text evidence="9">Binds 1 Mg(2+) ion per subunit.</text>
</comment>
<evidence type="ECO:0000313" key="14">
    <source>
        <dbReference type="Proteomes" id="UP001055420"/>
    </source>
</evidence>
<proteinExistence type="inferred from homology"/>
<evidence type="ECO:0000256" key="4">
    <source>
        <dbReference type="ARBA" id="ARBA00022842"/>
    </source>
</evidence>
<dbReference type="PANTHER" id="PTHR20857">
    <property type="entry name" value="THIAMINE-PHOSPHATE PYROPHOSPHORYLASE"/>
    <property type="match status" value="1"/>
</dbReference>
<dbReference type="Pfam" id="PF02581">
    <property type="entry name" value="TMP-TENI"/>
    <property type="match status" value="2"/>
</dbReference>
<feature type="binding site" evidence="9">
    <location>
        <position position="347"/>
    </location>
    <ligand>
        <name>Mg(2+)</name>
        <dbReference type="ChEBI" id="CHEBI:18420"/>
    </ligand>
</feature>
<dbReference type="EC" id="2.5.1.3" evidence="9"/>
<keyword evidence="2 9" id="KW-0808">Transferase</keyword>
<feature type="domain" description="Thiamine phosphate synthase/TenI" evidence="12">
    <location>
        <begin position="13"/>
        <end position="180"/>
    </location>
</feature>
<sequence>MELIAISHPDFIPNEAERINALFRAGLMRVHIRKPHCNVADLSQLIGEIDPAFHANIALHSHHELAAEFGIKRLHFPEKLRQETPDFMLEKLSNAGFKLSTSIHEIAALTQLSKGFDYTLFGPVFDSISKEGYQRVINDDFYLKEEQKTIKVIAIGGIDHSNLNKIKQMNFDGAAMLGAIWHSDSFFKSSSKIAGGLSPRQNRSDSDLNIDLKSDLNLISDSSSKIAGGLSPRQNRSDSDLNIDLNSDLNLISDSSSKIAGGLSPRQNRLDSDLNLISDFKKITKLHFISNQTLEISHLDSINLALEAGCKWIQLRVKDQDESEVLQIAKSAKPLCENYGAKLIINDFPDIAKVVNAYGLHLGLNDMPIPEAREIVGQNMIIGGTANTFEDILLRIEEGANYIGLGPFRFTKTKQNLSPTLGLEGYRDLMQRLAKEKKEIPIIAIGGILPDDIPTLLSTGIHGVAMSSALIQSKEPRETVQKLEEILC</sequence>
<evidence type="ECO:0000256" key="1">
    <source>
        <dbReference type="ARBA" id="ARBA00005165"/>
    </source>
</evidence>
<dbReference type="SUPFAM" id="SSF51391">
    <property type="entry name" value="Thiamin phosphate synthase"/>
    <property type="match status" value="2"/>
</dbReference>
<dbReference type="InterPro" id="IPR013785">
    <property type="entry name" value="Aldolase_TIM"/>
</dbReference>
<comment type="catalytic activity">
    <reaction evidence="6 9 10">
        <text>4-methyl-5-(2-phosphooxyethyl)-thiazole + 4-amino-2-methyl-5-(diphosphooxymethyl)pyrimidine + H(+) = thiamine phosphate + diphosphate</text>
        <dbReference type="Rhea" id="RHEA:22328"/>
        <dbReference type="ChEBI" id="CHEBI:15378"/>
        <dbReference type="ChEBI" id="CHEBI:33019"/>
        <dbReference type="ChEBI" id="CHEBI:37575"/>
        <dbReference type="ChEBI" id="CHEBI:57841"/>
        <dbReference type="ChEBI" id="CHEBI:58296"/>
        <dbReference type="EC" id="2.5.1.3"/>
    </reaction>
</comment>
<dbReference type="EMBL" id="CP098805">
    <property type="protein sequence ID" value="USJ31736.1"/>
    <property type="molecule type" value="Genomic_DNA"/>
</dbReference>
<keyword evidence="3 9" id="KW-0479">Metal-binding</keyword>
<evidence type="ECO:0000256" key="6">
    <source>
        <dbReference type="ARBA" id="ARBA00047334"/>
    </source>
</evidence>
<dbReference type="NCBIfam" id="NF000736">
    <property type="entry name" value="PRK00043.2-3"/>
    <property type="match status" value="1"/>
</dbReference>
<keyword evidence="14" id="KW-1185">Reference proteome</keyword>
<dbReference type="Proteomes" id="UP001055420">
    <property type="component" value="Chromosome"/>
</dbReference>
<feature type="binding site" evidence="9">
    <location>
        <begin position="314"/>
        <end position="318"/>
    </location>
    <ligand>
        <name>4-amino-2-methyl-5-(diphosphooxymethyl)pyrimidine</name>
        <dbReference type="ChEBI" id="CHEBI:57841"/>
    </ligand>
</feature>
<evidence type="ECO:0000256" key="5">
    <source>
        <dbReference type="ARBA" id="ARBA00022977"/>
    </source>
</evidence>
<dbReference type="RefSeq" id="WP_235164926.1">
    <property type="nucleotide sequence ID" value="NZ_CP098805.1"/>
</dbReference>
<feature type="binding site" evidence="9">
    <location>
        <position position="346"/>
    </location>
    <ligand>
        <name>4-amino-2-methyl-5-(diphosphooxymethyl)pyrimidine</name>
        <dbReference type="ChEBI" id="CHEBI:57841"/>
    </ligand>
</feature>
<name>A0ABY4XND4_9BACT</name>
<feature type="binding site" evidence="9">
    <location>
        <position position="385"/>
    </location>
    <ligand>
        <name>4-amino-2-methyl-5-(diphosphooxymethyl)pyrimidine</name>
        <dbReference type="ChEBI" id="CHEBI:57841"/>
    </ligand>
</feature>
<dbReference type="NCBIfam" id="TIGR00693">
    <property type="entry name" value="thiE"/>
    <property type="match status" value="1"/>
</dbReference>
<keyword evidence="4 9" id="KW-0460">Magnesium</keyword>
<dbReference type="InterPro" id="IPR022998">
    <property type="entry name" value="ThiamineP_synth_TenI"/>
</dbReference>
<evidence type="ECO:0000256" key="3">
    <source>
        <dbReference type="ARBA" id="ARBA00022723"/>
    </source>
</evidence>
<evidence type="ECO:0000256" key="11">
    <source>
        <dbReference type="RuleBase" id="RU004253"/>
    </source>
</evidence>
<gene>
    <name evidence="9" type="primary">thiE</name>
    <name evidence="13" type="ORF">NFI80_03145</name>
</gene>
<keyword evidence="5 9" id="KW-0784">Thiamine biosynthesis</keyword>
<feature type="domain" description="Thiamine phosphate synthase/TenI" evidence="12">
    <location>
        <begin position="287"/>
        <end position="470"/>
    </location>
</feature>
<evidence type="ECO:0000313" key="13">
    <source>
        <dbReference type="EMBL" id="USJ31736.1"/>
    </source>
</evidence>
<organism evidence="13 14">
    <name type="scientific">Dyadobacter chenhuakuii</name>
    <dbReference type="NCBI Taxonomy" id="2909339"/>
    <lineage>
        <taxon>Bacteria</taxon>
        <taxon>Pseudomonadati</taxon>
        <taxon>Bacteroidota</taxon>
        <taxon>Cytophagia</taxon>
        <taxon>Cytophagales</taxon>
        <taxon>Spirosomataceae</taxon>
        <taxon>Dyadobacter</taxon>
    </lineage>
</organism>
<comment type="catalytic activity">
    <reaction evidence="8 9 10">
        <text>2-[(2R,5Z)-2-carboxy-4-methylthiazol-5(2H)-ylidene]ethyl phosphate + 4-amino-2-methyl-5-(diphosphooxymethyl)pyrimidine + 2 H(+) = thiamine phosphate + CO2 + diphosphate</text>
        <dbReference type="Rhea" id="RHEA:47844"/>
        <dbReference type="ChEBI" id="CHEBI:15378"/>
        <dbReference type="ChEBI" id="CHEBI:16526"/>
        <dbReference type="ChEBI" id="CHEBI:33019"/>
        <dbReference type="ChEBI" id="CHEBI:37575"/>
        <dbReference type="ChEBI" id="CHEBI:57841"/>
        <dbReference type="ChEBI" id="CHEBI:62899"/>
        <dbReference type="EC" id="2.5.1.3"/>
    </reaction>
</comment>
<dbReference type="Gene3D" id="3.20.20.70">
    <property type="entry name" value="Aldolase class I"/>
    <property type="match status" value="2"/>
</dbReference>
<dbReference type="InterPro" id="IPR036206">
    <property type="entry name" value="ThiamineP_synth_sf"/>
</dbReference>
<feature type="binding site" evidence="9">
    <location>
        <position position="414"/>
    </location>
    <ligand>
        <name>4-amino-2-methyl-5-(diphosphooxymethyl)pyrimidine</name>
        <dbReference type="ChEBI" id="CHEBI:57841"/>
    </ligand>
</feature>
<comment type="pathway">
    <text evidence="1 9 11">Cofactor biosynthesis; thiamine diphosphate biosynthesis; thiamine phosphate from 4-amino-2-methyl-5-diphosphomethylpyrimidine and 4-methyl-5-(2-phosphoethyl)-thiazole: step 1/1.</text>
</comment>
<evidence type="ECO:0000256" key="8">
    <source>
        <dbReference type="ARBA" id="ARBA00047883"/>
    </source>
</evidence>
<evidence type="ECO:0000256" key="2">
    <source>
        <dbReference type="ARBA" id="ARBA00022679"/>
    </source>
</evidence>
<feature type="binding site" evidence="9">
    <location>
        <position position="447"/>
    </location>
    <ligand>
        <name>2-[(2R,5Z)-2-carboxy-4-methylthiazol-5(2H)-ylidene]ethyl phosphate</name>
        <dbReference type="ChEBI" id="CHEBI:62899"/>
    </ligand>
</feature>
<evidence type="ECO:0000256" key="9">
    <source>
        <dbReference type="HAMAP-Rule" id="MF_00097"/>
    </source>
</evidence>
<dbReference type="HAMAP" id="MF_00097">
    <property type="entry name" value="TMP_synthase"/>
    <property type="match status" value="1"/>
</dbReference>
<protein>
    <recommendedName>
        <fullName evidence="9">Thiamine-phosphate synthase</fullName>
        <shortName evidence="9">TP synthase</shortName>
        <shortName evidence="9">TPS</shortName>
        <ecNumber evidence="9">2.5.1.3</ecNumber>
    </recommendedName>
    <alternativeName>
        <fullName evidence="9">Thiamine-phosphate pyrophosphorylase</fullName>
        <shortName evidence="9">TMP pyrophosphorylase</shortName>
        <shortName evidence="9">TMP-PPase</shortName>
    </alternativeName>
</protein>
<comment type="catalytic activity">
    <reaction evidence="7 9 10">
        <text>2-(2-carboxy-4-methylthiazol-5-yl)ethyl phosphate + 4-amino-2-methyl-5-(diphosphooxymethyl)pyrimidine + 2 H(+) = thiamine phosphate + CO2 + diphosphate</text>
        <dbReference type="Rhea" id="RHEA:47848"/>
        <dbReference type="ChEBI" id="CHEBI:15378"/>
        <dbReference type="ChEBI" id="CHEBI:16526"/>
        <dbReference type="ChEBI" id="CHEBI:33019"/>
        <dbReference type="ChEBI" id="CHEBI:37575"/>
        <dbReference type="ChEBI" id="CHEBI:57841"/>
        <dbReference type="ChEBI" id="CHEBI:62890"/>
        <dbReference type="EC" id="2.5.1.3"/>
    </reaction>
</comment>
<comment type="similarity">
    <text evidence="9 10">Belongs to the thiamine-phosphate synthase family.</text>
</comment>
<evidence type="ECO:0000256" key="10">
    <source>
        <dbReference type="RuleBase" id="RU003826"/>
    </source>
</evidence>
<comment type="caution">
    <text evidence="9">Lacks conserved residue(s) required for the propagation of feature annotation.</text>
</comment>
<feature type="binding site" evidence="9">
    <location>
        <begin position="411"/>
        <end position="413"/>
    </location>
    <ligand>
        <name>2-[(2R,5Z)-2-carboxy-4-methylthiazol-5(2H)-ylidene]ethyl phosphate</name>
        <dbReference type="ChEBI" id="CHEBI:62899"/>
    </ligand>
</feature>
<dbReference type="InterPro" id="IPR034291">
    <property type="entry name" value="TMP_synthase"/>
</dbReference>
<comment type="function">
    <text evidence="9">Condenses 4-methyl-5-(beta-hydroxyethyl)thiazole monophosphate (THZ-P) and 2-methyl-4-amino-5-hydroxymethyl pyrimidine pyrophosphate (HMP-PP) to form thiamine monophosphate (TMP).</text>
</comment>
<dbReference type="PANTHER" id="PTHR20857:SF15">
    <property type="entry name" value="THIAMINE-PHOSPHATE SYNTHASE"/>
    <property type="match status" value="1"/>
</dbReference>
<dbReference type="GO" id="GO:0004789">
    <property type="term" value="F:thiamine-phosphate diphosphorylase activity"/>
    <property type="evidence" value="ECO:0007669"/>
    <property type="project" value="UniProtKB-EC"/>
</dbReference>
<reference evidence="13" key="1">
    <citation type="submission" date="2022-06" db="EMBL/GenBank/DDBJ databases">
        <title>Novel species in genus Dyadobacter.</title>
        <authorList>
            <person name="Ma C."/>
        </authorList>
    </citation>
    <scope>NUCLEOTIDE SEQUENCE</scope>
    <source>
        <strain evidence="13">CY22</strain>
    </source>
</reference>
<feature type="binding site" evidence="9">
    <location>
        <position position="366"/>
    </location>
    <ligand>
        <name>Mg(2+)</name>
        <dbReference type="ChEBI" id="CHEBI:18420"/>
    </ligand>
</feature>
<dbReference type="CDD" id="cd00564">
    <property type="entry name" value="TMP_TenI"/>
    <property type="match status" value="2"/>
</dbReference>
<evidence type="ECO:0000259" key="12">
    <source>
        <dbReference type="Pfam" id="PF02581"/>
    </source>
</evidence>
<evidence type="ECO:0000256" key="7">
    <source>
        <dbReference type="ARBA" id="ARBA00047851"/>
    </source>
</evidence>
<accession>A0ABY4XND4</accession>